<evidence type="ECO:0000313" key="1">
    <source>
        <dbReference type="EMBL" id="EGC29802.1"/>
    </source>
</evidence>
<sequence>MESSNSRCLAVSIFFGMGLNDYYFNNDNGNGNHHPNMPQFSSTNTIEKELQQMLPIQQKEQQKMEKQKAIAELIRLRELKLQRQKLFE</sequence>
<keyword evidence="2" id="KW-1185">Reference proteome</keyword>
<protein>
    <submittedName>
        <fullName evidence="1">Uncharacterized protein</fullName>
    </submittedName>
</protein>
<dbReference type="RefSeq" id="XP_003293667.1">
    <property type="nucleotide sequence ID" value="XM_003293619.1"/>
</dbReference>
<organism evidence="1 2">
    <name type="scientific">Dictyostelium purpureum</name>
    <name type="common">Slime mold</name>
    <dbReference type="NCBI Taxonomy" id="5786"/>
    <lineage>
        <taxon>Eukaryota</taxon>
        <taxon>Amoebozoa</taxon>
        <taxon>Evosea</taxon>
        <taxon>Eumycetozoa</taxon>
        <taxon>Dictyostelia</taxon>
        <taxon>Dictyosteliales</taxon>
        <taxon>Dictyosteliaceae</taxon>
        <taxon>Dictyostelium</taxon>
    </lineage>
</organism>
<evidence type="ECO:0000313" key="2">
    <source>
        <dbReference type="Proteomes" id="UP000001064"/>
    </source>
</evidence>
<dbReference type="AlphaFoldDB" id="F1A1X6"/>
<dbReference type="VEuPathDB" id="AmoebaDB:DICPUDRAFT_158572"/>
<dbReference type="KEGG" id="dpp:DICPUDRAFT_158572"/>
<reference evidence="2" key="1">
    <citation type="journal article" date="2011" name="Genome Biol.">
        <title>Comparative genomics of the social amoebae Dictyostelium discoideum and Dictyostelium purpureum.</title>
        <authorList>
            <consortium name="US DOE Joint Genome Institute (JGI-PGF)"/>
            <person name="Sucgang R."/>
            <person name="Kuo A."/>
            <person name="Tian X."/>
            <person name="Salerno W."/>
            <person name="Parikh A."/>
            <person name="Feasley C.L."/>
            <person name="Dalin E."/>
            <person name="Tu H."/>
            <person name="Huang E."/>
            <person name="Barry K."/>
            <person name="Lindquist E."/>
            <person name="Shapiro H."/>
            <person name="Bruce D."/>
            <person name="Schmutz J."/>
            <person name="Salamov A."/>
            <person name="Fey P."/>
            <person name="Gaudet P."/>
            <person name="Anjard C."/>
            <person name="Babu M.M."/>
            <person name="Basu S."/>
            <person name="Bushmanova Y."/>
            <person name="van der Wel H."/>
            <person name="Katoh-Kurasawa M."/>
            <person name="Dinh C."/>
            <person name="Coutinho P.M."/>
            <person name="Saito T."/>
            <person name="Elias M."/>
            <person name="Schaap P."/>
            <person name="Kay R.R."/>
            <person name="Henrissat B."/>
            <person name="Eichinger L."/>
            <person name="Rivero F."/>
            <person name="Putnam N.H."/>
            <person name="West C.M."/>
            <person name="Loomis W.F."/>
            <person name="Chisholm R.L."/>
            <person name="Shaulsky G."/>
            <person name="Strassmann J.E."/>
            <person name="Queller D.C."/>
            <person name="Kuspa A."/>
            <person name="Grigoriev I.V."/>
        </authorList>
    </citation>
    <scope>NUCLEOTIDE SEQUENCE [LARGE SCALE GENOMIC DNA]</scope>
    <source>
        <strain evidence="2">QSDP1</strain>
    </source>
</reference>
<proteinExistence type="predicted"/>
<dbReference type="EMBL" id="GL871390">
    <property type="protein sequence ID" value="EGC29802.1"/>
    <property type="molecule type" value="Genomic_DNA"/>
</dbReference>
<dbReference type="GeneID" id="10504988"/>
<gene>
    <name evidence="1" type="ORF">DICPUDRAFT_158572</name>
</gene>
<dbReference type="InParanoid" id="F1A1X6"/>
<dbReference type="Proteomes" id="UP000001064">
    <property type="component" value="Unassembled WGS sequence"/>
</dbReference>
<name>F1A1X6_DICPU</name>
<accession>F1A1X6</accession>